<feature type="signal peptide" evidence="1">
    <location>
        <begin position="1"/>
        <end position="30"/>
    </location>
</feature>
<proteinExistence type="predicted"/>
<feature type="chain" id="PRO_5047142519" description="DUF4124 domain-containing protein" evidence="1">
    <location>
        <begin position="31"/>
        <end position="202"/>
    </location>
</feature>
<name>A0ABU9GCV6_COBMA</name>
<evidence type="ECO:0000313" key="3">
    <source>
        <dbReference type="Proteomes" id="UP001378242"/>
    </source>
</evidence>
<evidence type="ECO:0008006" key="4">
    <source>
        <dbReference type="Google" id="ProtNLM"/>
    </source>
</evidence>
<dbReference type="EMBL" id="JBAKAP010000004">
    <property type="protein sequence ID" value="MEL0616314.1"/>
    <property type="molecule type" value="Genomic_DNA"/>
</dbReference>
<comment type="caution">
    <text evidence="2">The sequence shown here is derived from an EMBL/GenBank/DDBJ whole genome shotgun (WGS) entry which is preliminary data.</text>
</comment>
<keyword evidence="1" id="KW-0732">Signal</keyword>
<dbReference type="Proteomes" id="UP001378242">
    <property type="component" value="Unassembled WGS sequence"/>
</dbReference>
<keyword evidence="3" id="KW-1185">Reference proteome</keyword>
<organism evidence="2 3">
    <name type="scientific">Cobetia marina</name>
    <name type="common">Deleya marina</name>
    <dbReference type="NCBI Taxonomy" id="28258"/>
    <lineage>
        <taxon>Bacteria</taxon>
        <taxon>Pseudomonadati</taxon>
        <taxon>Pseudomonadota</taxon>
        <taxon>Gammaproteobacteria</taxon>
        <taxon>Oceanospirillales</taxon>
        <taxon>Halomonadaceae</taxon>
        <taxon>Cobetia</taxon>
    </lineage>
</organism>
<sequence length="202" mass="21582">MIDTSGGRAGRLWQCLFMTAALLTAEMTLAAPATTQDGDVKAGQASAAAPAVAPALPTAAKAGNSIYRCMLDGVPTWQQQPCHQGDAPVALDDSLTVVPAAQDGPADLEEDATAERLEREKQRTLAARQESQRQYRIRSAIDDGYLVEGMSESQAVSLLGKPSDVSETIADNQSCRLLSWWGDVRVQFCNDEAVSITATQRD</sequence>
<gene>
    <name evidence="2" type="ORF">V6243_05670</name>
</gene>
<evidence type="ECO:0000313" key="2">
    <source>
        <dbReference type="EMBL" id="MEL0616314.1"/>
    </source>
</evidence>
<evidence type="ECO:0000256" key="1">
    <source>
        <dbReference type="SAM" id="SignalP"/>
    </source>
</evidence>
<accession>A0ABU9GCV6</accession>
<reference evidence="2 3" key="1">
    <citation type="submission" date="2024-02" db="EMBL/GenBank/DDBJ databases">
        <title>Bacteria isolated from the canopy kelp, Nereocystis luetkeana.</title>
        <authorList>
            <person name="Pfister C.A."/>
            <person name="Younker I.T."/>
            <person name="Light S.H."/>
        </authorList>
    </citation>
    <scope>NUCLEOTIDE SEQUENCE [LARGE SCALE GENOMIC DNA]</scope>
    <source>
        <strain evidence="2 3">TI.5.07</strain>
    </source>
</reference>
<dbReference type="RefSeq" id="WP_341542060.1">
    <property type="nucleotide sequence ID" value="NZ_JBAKAP010000004.1"/>
</dbReference>
<protein>
    <recommendedName>
        <fullName evidence="4">DUF4124 domain-containing protein</fullName>
    </recommendedName>
</protein>